<dbReference type="HOGENOM" id="CLU_1359877_0_0_9"/>
<gene>
    <name evidence="2" type="ORF">ThesuDRAFT_00828</name>
</gene>
<organism evidence="2 3">
    <name type="scientific">Thermaerobacter subterraneus DSM 13965</name>
    <dbReference type="NCBI Taxonomy" id="867903"/>
    <lineage>
        <taxon>Bacteria</taxon>
        <taxon>Bacillati</taxon>
        <taxon>Bacillota</taxon>
        <taxon>Clostridia</taxon>
        <taxon>Eubacteriales</taxon>
        <taxon>Clostridiales Family XVII. Incertae Sedis</taxon>
        <taxon>Thermaerobacter</taxon>
    </lineage>
</organism>
<dbReference type="Proteomes" id="UP000005710">
    <property type="component" value="Unassembled WGS sequence"/>
</dbReference>
<proteinExistence type="predicted"/>
<reference evidence="2" key="1">
    <citation type="submission" date="2010-10" db="EMBL/GenBank/DDBJ databases">
        <authorList>
            <consortium name="US DOE Joint Genome Institute (JGI-PGF)"/>
            <person name="Lucas S."/>
            <person name="Copeland A."/>
            <person name="Lapidus A."/>
            <person name="Bruce D."/>
            <person name="Goodwin L."/>
            <person name="Pitluck S."/>
            <person name="Kyrpides N."/>
            <person name="Mavromatis K."/>
            <person name="Detter J.C."/>
            <person name="Han C."/>
            <person name="Land M."/>
            <person name="Hauser L."/>
            <person name="Markowitz V."/>
            <person name="Cheng J.-F."/>
            <person name="Hugenholtz P."/>
            <person name="Woyke T."/>
            <person name="Wu D."/>
            <person name="Pukall R."/>
            <person name="Wahrenburg C."/>
            <person name="Brambilla E."/>
            <person name="Klenk H.-P."/>
            <person name="Eisen J.A."/>
        </authorList>
    </citation>
    <scope>NUCLEOTIDE SEQUENCE [LARGE SCALE GENOMIC DNA]</scope>
    <source>
        <strain evidence="2">DSM 13965</strain>
    </source>
</reference>
<evidence type="ECO:0000313" key="2">
    <source>
        <dbReference type="EMBL" id="EKP95099.1"/>
    </source>
</evidence>
<dbReference type="RefSeq" id="WP_006903103.1">
    <property type="nucleotide sequence ID" value="NZ_JH976535.1"/>
</dbReference>
<evidence type="ECO:0000313" key="3">
    <source>
        <dbReference type="Proteomes" id="UP000005710"/>
    </source>
</evidence>
<feature type="compositionally biased region" description="Low complexity" evidence="1">
    <location>
        <begin position="38"/>
        <end position="52"/>
    </location>
</feature>
<dbReference type="PROSITE" id="PS51257">
    <property type="entry name" value="PROKAR_LIPOPROTEIN"/>
    <property type="match status" value="1"/>
</dbReference>
<feature type="region of interest" description="Disordered" evidence="1">
    <location>
        <begin position="38"/>
        <end position="65"/>
    </location>
</feature>
<protein>
    <submittedName>
        <fullName evidence="2">Uncharacterized protein</fullName>
    </submittedName>
</protein>
<comment type="caution">
    <text evidence="2">The sequence shown here is derived from an EMBL/GenBank/DDBJ whole genome shotgun (WGS) entry which is preliminary data.</text>
</comment>
<name>K6Q287_9FIRM</name>
<keyword evidence="3" id="KW-1185">Reference proteome</keyword>
<sequence length="201" mass="20465">MAGRVGWRALRAVLAGAVLLTVSLLVAGCTPGPLEVGTGASTPARTAAPAGGAPTGGAGEAGSSQPGLLMPLPDAWYSAGGLSLRVDGISLDGGRVLVDVTVKNTADGQRLLLLGGCGPSQGAVLTPSRRYELYYRTSNGDDLTRGIPPGATRQARVVLAFRTGLEPDLAQVSGLEFHPGYVLDPQAGKLSYLEVRIPAAH</sequence>
<dbReference type="AlphaFoldDB" id="K6Q287"/>
<dbReference type="EMBL" id="AENY02000002">
    <property type="protein sequence ID" value="EKP95099.1"/>
    <property type="molecule type" value="Genomic_DNA"/>
</dbReference>
<accession>K6Q287</accession>
<evidence type="ECO:0000256" key="1">
    <source>
        <dbReference type="SAM" id="MobiDB-lite"/>
    </source>
</evidence>
<reference evidence="2" key="2">
    <citation type="submission" date="2012-10" db="EMBL/GenBank/DDBJ databases">
        <title>Improved high-quality draft of Thermaerobacter subterraneus C21, DSM 13965.</title>
        <authorList>
            <consortium name="DOE Joint Genome Institute"/>
            <person name="Eisen J."/>
            <person name="Huntemann M."/>
            <person name="Wei C.-L."/>
            <person name="Han J."/>
            <person name="Detter J.C."/>
            <person name="Han C."/>
            <person name="Tapia R."/>
            <person name="Chen A."/>
            <person name="Kyrpides N."/>
            <person name="Mavromatis K."/>
            <person name="Markowitz V."/>
            <person name="Szeto E."/>
            <person name="Ivanova N."/>
            <person name="Mikhailova N."/>
            <person name="Ovchinnikova G."/>
            <person name="Pagani I."/>
            <person name="Pati A."/>
            <person name="Goodwin L."/>
            <person name="Nordberg H.P."/>
            <person name="Cantor M.N."/>
            <person name="Hua S.X."/>
            <person name="Woyke T."/>
            <person name="Eisen J."/>
            <person name="Klenk H.-P."/>
        </authorList>
    </citation>
    <scope>NUCLEOTIDE SEQUENCE [LARGE SCALE GENOMIC DNA]</scope>
    <source>
        <strain evidence="2">DSM 13965</strain>
    </source>
</reference>